<dbReference type="SUPFAM" id="SSF48452">
    <property type="entry name" value="TPR-like"/>
    <property type="match status" value="1"/>
</dbReference>
<dbReference type="Proteomes" id="UP000247117">
    <property type="component" value="Unassembled WGS sequence"/>
</dbReference>
<evidence type="ECO:0000256" key="1">
    <source>
        <dbReference type="PROSITE-ProRule" id="PRU00339"/>
    </source>
</evidence>
<reference evidence="3 4" key="1">
    <citation type="journal article" date="2018" name="BMC Genomics">
        <title>Whole genome analysis reveals the diversity and evolutionary relationships between necrotic enteritis-causing strains of Clostridium perfringens.</title>
        <authorList>
            <person name="Lacey J.A."/>
            <person name="Allnutt T.R."/>
            <person name="Vezina B."/>
            <person name="Van T.T.H."/>
            <person name="Stent T."/>
            <person name="Han X."/>
            <person name="Rood J.I."/>
            <person name="Wade B."/>
            <person name="Keyburn A.L."/>
            <person name="Seeman T."/>
            <person name="Chen H."/>
            <person name="Haring V."/>
            <person name="Johanesen P.A."/>
            <person name="Lyras D."/>
            <person name="Moore R.J."/>
        </authorList>
    </citation>
    <scope>NUCLEOTIDE SEQUENCE [LARGE SCALE GENOMIC DNA]</scope>
    <source>
        <strain evidence="3 4">EUR-NE15</strain>
    </source>
</reference>
<organism evidence="3 4">
    <name type="scientific">Clostridium perfringens</name>
    <dbReference type="NCBI Taxonomy" id="1502"/>
    <lineage>
        <taxon>Bacteria</taxon>
        <taxon>Bacillati</taxon>
        <taxon>Bacillota</taxon>
        <taxon>Clostridia</taxon>
        <taxon>Eubacteriales</taxon>
        <taxon>Clostridiaceae</taxon>
        <taxon>Clostridium</taxon>
    </lineage>
</organism>
<protein>
    <recommendedName>
        <fullName evidence="5">Tetratricopeptide repeat protein</fullName>
    </recommendedName>
</protein>
<dbReference type="PROSITE" id="PS50005">
    <property type="entry name" value="TPR"/>
    <property type="match status" value="1"/>
</dbReference>
<feature type="repeat" description="TPR" evidence="1">
    <location>
        <begin position="225"/>
        <end position="258"/>
    </location>
</feature>
<dbReference type="Gene3D" id="1.25.40.10">
    <property type="entry name" value="Tetratricopeptide repeat domain"/>
    <property type="match status" value="1"/>
</dbReference>
<keyword evidence="2" id="KW-0175">Coiled coil</keyword>
<dbReference type="RefSeq" id="WP_110083384.1">
    <property type="nucleotide sequence ID" value="NZ_PJTB01000006.1"/>
</dbReference>
<feature type="coiled-coil region" evidence="2">
    <location>
        <begin position="304"/>
        <end position="344"/>
    </location>
</feature>
<evidence type="ECO:0008006" key="5">
    <source>
        <dbReference type="Google" id="ProtNLM"/>
    </source>
</evidence>
<feature type="coiled-coil region" evidence="2">
    <location>
        <begin position="194"/>
        <end position="223"/>
    </location>
</feature>
<dbReference type="InterPro" id="IPR011990">
    <property type="entry name" value="TPR-like_helical_dom_sf"/>
</dbReference>
<keyword evidence="1" id="KW-0802">TPR repeat</keyword>
<dbReference type="EMBL" id="PJTB01000006">
    <property type="protein sequence ID" value="PWX37184.1"/>
    <property type="molecule type" value="Genomic_DNA"/>
</dbReference>
<evidence type="ECO:0000313" key="3">
    <source>
        <dbReference type="EMBL" id="PWX37184.1"/>
    </source>
</evidence>
<evidence type="ECO:0000256" key="2">
    <source>
        <dbReference type="SAM" id="Coils"/>
    </source>
</evidence>
<name>A0AB37C562_CLOPF</name>
<comment type="caution">
    <text evidence="3">The sequence shown here is derived from an EMBL/GenBank/DDBJ whole genome shotgun (WGS) entry which is preliminary data.</text>
</comment>
<accession>A0AB37C562</accession>
<dbReference type="AlphaFoldDB" id="A0AB37C562"/>
<dbReference type="InterPro" id="IPR019734">
    <property type="entry name" value="TPR_rpt"/>
</dbReference>
<evidence type="ECO:0000313" key="4">
    <source>
        <dbReference type="Proteomes" id="UP000247117"/>
    </source>
</evidence>
<sequence>MIKWLISLFKKGNKGEVKKEEVKEIFENDILVENDFESTLVKECIEKKSYEVINYIDDIPMQEVKWNSSYTYEFESNKIEGYKVLKKERIVGCFYRKENIDEIIETFKSFNSNKFKFNLVVERDYYNEYDSNAQKVSLIYNVGNETRKMHIGFLSRECALELKDYYDIKANLIKIENIDYKDTYLEILLNSKVVDEIKEKSRILEEKRKKLEEERELRELNFNVAYEMNQLAMKLEKMGRIDEAIEKYEEAIKLGFDGSRPYDRLNVHYRKRKDYDSEIANCKQAIKIFGDLKILGRCDASDKLERYKLRLLRAQELKEKEIERERTKKEREKTKAEKLRVKQEKSEKLKLQSKSEDVVKTISLNKELGEKRVCTICGIEKNIDDFEKSGKDSKGNTKYKHQCKACRNELRRNRNKEKEFV</sequence>
<gene>
    <name evidence="3" type="ORF">CYK91_13580</name>
</gene>
<dbReference type="Gene3D" id="3.30.70.2330">
    <property type="match status" value="1"/>
</dbReference>
<proteinExistence type="predicted"/>